<proteinExistence type="predicted"/>
<gene>
    <name evidence="2" type="ORF">JKF63_06312</name>
</gene>
<dbReference type="AlphaFoldDB" id="A0A836I1E7"/>
<dbReference type="OrthoDB" id="278212at2759"/>
<protein>
    <submittedName>
        <fullName evidence="2">Uncharacterized protein</fullName>
    </submittedName>
</protein>
<keyword evidence="3" id="KW-1185">Reference proteome</keyword>
<feature type="region of interest" description="Disordered" evidence="1">
    <location>
        <begin position="215"/>
        <end position="235"/>
    </location>
</feature>
<evidence type="ECO:0000313" key="3">
    <source>
        <dbReference type="Proteomes" id="UP000674318"/>
    </source>
</evidence>
<dbReference type="RefSeq" id="XP_067758759.1">
    <property type="nucleotide sequence ID" value="XM_067902262.1"/>
</dbReference>
<evidence type="ECO:0000313" key="2">
    <source>
        <dbReference type="EMBL" id="KAG5509607.1"/>
    </source>
</evidence>
<dbReference type="EMBL" id="JAFJZO010000013">
    <property type="protein sequence ID" value="KAG5509607.1"/>
    <property type="molecule type" value="Genomic_DNA"/>
</dbReference>
<dbReference type="GeneID" id="94292339"/>
<dbReference type="Proteomes" id="UP000674318">
    <property type="component" value="Chromosome 13"/>
</dbReference>
<sequence length="235" mass="25666">MIVTHHGPHPTLCRGTAACTVSSLTSDKDRSQLAVTTLLLGERMCGVLHRGRYTAAQAGLAASKWSGPTGSEVGSGDHGDGRRRYAVRYARSDTHITLFAPFRSLDVTLYNPRVDICESARFDVLVRKECPKAAAAASSLSSLEAATLEGQQEVWDEGRCMFVRVACVNDELRVRSLQFVSHKLARALEEHAVFGRGEPLFLELLRRLPMAASVHKSSPQRRAGTSCARSALPHR</sequence>
<comment type="caution">
    <text evidence="2">The sequence shown here is derived from an EMBL/GenBank/DDBJ whole genome shotgun (WGS) entry which is preliminary data.</text>
</comment>
<evidence type="ECO:0000256" key="1">
    <source>
        <dbReference type="SAM" id="MobiDB-lite"/>
    </source>
</evidence>
<reference evidence="2 3" key="1">
    <citation type="submission" date="2021-02" db="EMBL/GenBank/DDBJ databases">
        <title>Porcisia hertigi Genome sequencing and assembly.</title>
        <authorList>
            <person name="Almutairi H."/>
            <person name="Gatherer D."/>
        </authorList>
    </citation>
    <scope>NUCLEOTIDE SEQUENCE [LARGE SCALE GENOMIC DNA]</scope>
    <source>
        <strain evidence="2 3">C119</strain>
    </source>
</reference>
<accession>A0A836I1E7</accession>
<organism evidence="2 3">
    <name type="scientific">Porcisia hertigi</name>
    <dbReference type="NCBI Taxonomy" id="2761500"/>
    <lineage>
        <taxon>Eukaryota</taxon>
        <taxon>Discoba</taxon>
        <taxon>Euglenozoa</taxon>
        <taxon>Kinetoplastea</taxon>
        <taxon>Metakinetoplastina</taxon>
        <taxon>Trypanosomatida</taxon>
        <taxon>Trypanosomatidae</taxon>
        <taxon>Leishmaniinae</taxon>
        <taxon>Porcisia</taxon>
    </lineage>
</organism>
<dbReference type="KEGG" id="phet:94292339"/>
<name>A0A836I1E7_9TRYP</name>